<evidence type="ECO:0000256" key="1">
    <source>
        <dbReference type="ARBA" id="ARBA00004651"/>
    </source>
</evidence>
<dbReference type="Pfam" id="PF00571">
    <property type="entry name" value="CBS"/>
    <property type="match status" value="2"/>
</dbReference>
<dbReference type="Gene3D" id="3.10.580.10">
    <property type="entry name" value="CBS-domain"/>
    <property type="match status" value="1"/>
</dbReference>
<dbReference type="PANTHER" id="PTHR39188:SF3">
    <property type="entry name" value="STAGE IV SPORULATION PROTEIN FB"/>
    <property type="match status" value="1"/>
</dbReference>
<accession>A0ABV2GV29</accession>
<dbReference type="Proteomes" id="UP001549204">
    <property type="component" value="Unassembled WGS sequence"/>
</dbReference>
<comment type="subcellular location">
    <subcellularLocation>
        <location evidence="1 14">Cell membrane</location>
        <topology evidence="1 14">Multi-pass membrane protein</topology>
    </subcellularLocation>
</comment>
<keyword evidence="11 14" id="KW-0482">Metalloprotease</keyword>
<dbReference type="GO" id="GO:0006508">
    <property type="term" value="P:proteolysis"/>
    <property type="evidence" value="ECO:0007669"/>
    <property type="project" value="UniProtKB-KW"/>
</dbReference>
<dbReference type="InterPro" id="IPR016483">
    <property type="entry name" value="UCP006404_Pept_M50_CBS"/>
</dbReference>
<reference evidence="17 18" key="1">
    <citation type="submission" date="2024-06" db="EMBL/GenBank/DDBJ databases">
        <title>Genomic Encyclopedia of Type Strains, Phase IV (KMG-IV): sequencing the most valuable type-strain genomes for metagenomic binning, comparative biology and taxonomic classification.</title>
        <authorList>
            <person name="Goeker M."/>
        </authorList>
    </citation>
    <scope>NUCLEOTIDE SEQUENCE [LARGE SCALE GENOMIC DNA]</scope>
    <source>
        <strain evidence="17 18">DSM 100022</strain>
    </source>
</reference>
<keyword evidence="7" id="KW-0677">Repeat</keyword>
<keyword evidence="10 14" id="KW-1133">Transmembrane helix</keyword>
<gene>
    <name evidence="17" type="ORF">ABID19_005052</name>
</gene>
<protein>
    <recommendedName>
        <fullName evidence="14">Zinc metalloprotease</fullName>
    </recommendedName>
</protein>
<evidence type="ECO:0000313" key="17">
    <source>
        <dbReference type="EMBL" id="MET3581994.1"/>
    </source>
</evidence>
<evidence type="ECO:0000256" key="3">
    <source>
        <dbReference type="ARBA" id="ARBA00022475"/>
    </source>
</evidence>
<evidence type="ECO:0000256" key="15">
    <source>
        <dbReference type="PROSITE-ProRule" id="PRU00703"/>
    </source>
</evidence>
<comment type="cofactor">
    <cofactor evidence="14">
        <name>Zn(2+)</name>
        <dbReference type="ChEBI" id="CHEBI:29105"/>
    </cofactor>
    <text evidence="14">Binds 1 zinc ion per subunit.</text>
</comment>
<evidence type="ECO:0000256" key="9">
    <source>
        <dbReference type="ARBA" id="ARBA00022833"/>
    </source>
</evidence>
<feature type="domain" description="CBS" evidence="16">
    <location>
        <begin position="301"/>
        <end position="358"/>
    </location>
</feature>
<keyword evidence="12 15" id="KW-0129">CBS domain</keyword>
<evidence type="ECO:0000256" key="12">
    <source>
        <dbReference type="ARBA" id="ARBA00023122"/>
    </source>
</evidence>
<sequence length="379" mass="41016">MGWSLNLGTIAGTTVRVHFTFLLLLVWIWLTHYRIGGTPAAWEGVAFIIAVFACVVLHEFGHIAAARRFGISTPDITLFPIGGVARLERMPEEPGQEFVIAIAGPLVNVAIAALIFALLGGSTGVEQMAGIEDPRTNFLARLAGVNIFLVLFNMIPAFPMDGGRILRAALAARLSWSRATQIAATIGQGLAFVFGFIGLFYNPLLIFIGIFVYLAAAAEAQNAQIREVATSVLVGDVMITKFARLDRSATLDEAIEMLLATTQHEFPVVDSAGHLEGLVTRDDMIRTLKEKGPAAPAAGAMRNDIPKIHYRKSLEECLRLMQKADVPAVAVVDNADRLVGLMTHETIGEMLMVRSAVSDAFRFGRLRGGKPRPDRANAL</sequence>
<feature type="transmembrane region" description="Helical" evidence="14">
    <location>
        <begin position="138"/>
        <end position="158"/>
    </location>
</feature>
<organism evidence="17 18">
    <name type="scientific">Mesorhizobium robiniae</name>
    <dbReference type="NCBI Taxonomy" id="559315"/>
    <lineage>
        <taxon>Bacteria</taxon>
        <taxon>Pseudomonadati</taxon>
        <taxon>Pseudomonadota</taxon>
        <taxon>Alphaproteobacteria</taxon>
        <taxon>Hyphomicrobiales</taxon>
        <taxon>Phyllobacteriaceae</taxon>
        <taxon>Mesorhizobium</taxon>
    </lineage>
</organism>
<name>A0ABV2GV29_9HYPH</name>
<dbReference type="RefSeq" id="WP_354493560.1">
    <property type="nucleotide sequence ID" value="NZ_JBEPMC010000010.1"/>
</dbReference>
<evidence type="ECO:0000256" key="6">
    <source>
        <dbReference type="ARBA" id="ARBA00022723"/>
    </source>
</evidence>
<dbReference type="EMBL" id="JBEPMC010000010">
    <property type="protein sequence ID" value="MET3581994.1"/>
    <property type="molecule type" value="Genomic_DNA"/>
</dbReference>
<evidence type="ECO:0000256" key="8">
    <source>
        <dbReference type="ARBA" id="ARBA00022801"/>
    </source>
</evidence>
<evidence type="ECO:0000256" key="13">
    <source>
        <dbReference type="ARBA" id="ARBA00023136"/>
    </source>
</evidence>
<keyword evidence="4 14" id="KW-0645">Protease</keyword>
<dbReference type="InterPro" id="IPR000644">
    <property type="entry name" value="CBS_dom"/>
</dbReference>
<dbReference type="PIRSF" id="PIRSF006404">
    <property type="entry name" value="UCP006404_Pept_M50_CBS"/>
    <property type="match status" value="1"/>
</dbReference>
<dbReference type="PANTHER" id="PTHR39188">
    <property type="entry name" value="MEMBRANE-ASSOCIATED ZINC METALLOPROTEASE M50B"/>
    <property type="match status" value="1"/>
</dbReference>
<dbReference type="InterPro" id="IPR046342">
    <property type="entry name" value="CBS_dom_sf"/>
</dbReference>
<evidence type="ECO:0000256" key="7">
    <source>
        <dbReference type="ARBA" id="ARBA00022737"/>
    </source>
</evidence>
<comment type="similarity">
    <text evidence="2 14">Belongs to the peptidase M50B family.</text>
</comment>
<keyword evidence="6 14" id="KW-0479">Metal-binding</keyword>
<keyword evidence="13 14" id="KW-0472">Membrane</keyword>
<keyword evidence="9 14" id="KW-0862">Zinc</keyword>
<dbReference type="SMART" id="SM00116">
    <property type="entry name" value="CBS"/>
    <property type="match status" value="2"/>
</dbReference>
<evidence type="ECO:0000256" key="14">
    <source>
        <dbReference type="PIRNR" id="PIRNR006404"/>
    </source>
</evidence>
<evidence type="ECO:0000256" key="5">
    <source>
        <dbReference type="ARBA" id="ARBA00022692"/>
    </source>
</evidence>
<evidence type="ECO:0000256" key="4">
    <source>
        <dbReference type="ARBA" id="ARBA00022670"/>
    </source>
</evidence>
<keyword evidence="5 14" id="KW-0812">Transmembrane</keyword>
<feature type="transmembrane region" description="Helical" evidence="14">
    <location>
        <begin position="98"/>
        <end position="118"/>
    </location>
</feature>
<dbReference type="CDD" id="cd06164">
    <property type="entry name" value="S2P-M50_SpoIVFB_CBS"/>
    <property type="match status" value="1"/>
</dbReference>
<evidence type="ECO:0000256" key="2">
    <source>
        <dbReference type="ARBA" id="ARBA00007931"/>
    </source>
</evidence>
<feature type="transmembrane region" description="Helical" evidence="14">
    <location>
        <begin position="190"/>
        <end position="216"/>
    </location>
</feature>
<evidence type="ECO:0000259" key="16">
    <source>
        <dbReference type="PROSITE" id="PS51371"/>
    </source>
</evidence>
<evidence type="ECO:0000313" key="18">
    <source>
        <dbReference type="Proteomes" id="UP001549204"/>
    </source>
</evidence>
<keyword evidence="3 14" id="KW-1003">Cell membrane</keyword>
<feature type="transmembrane region" description="Helical" evidence="14">
    <location>
        <begin position="7"/>
        <end position="29"/>
    </location>
</feature>
<dbReference type="GO" id="GO:0008233">
    <property type="term" value="F:peptidase activity"/>
    <property type="evidence" value="ECO:0007669"/>
    <property type="project" value="UniProtKB-KW"/>
</dbReference>
<keyword evidence="18" id="KW-1185">Reference proteome</keyword>
<dbReference type="InterPro" id="IPR008915">
    <property type="entry name" value="Peptidase_M50"/>
</dbReference>
<dbReference type="Pfam" id="PF02163">
    <property type="entry name" value="Peptidase_M50"/>
    <property type="match status" value="2"/>
</dbReference>
<comment type="caution">
    <text evidence="17">The sequence shown here is derived from an EMBL/GenBank/DDBJ whole genome shotgun (WGS) entry which is preliminary data.</text>
</comment>
<keyword evidence="8 14" id="KW-0378">Hydrolase</keyword>
<evidence type="ECO:0000256" key="11">
    <source>
        <dbReference type="ARBA" id="ARBA00023049"/>
    </source>
</evidence>
<feature type="domain" description="CBS" evidence="16">
    <location>
        <begin position="238"/>
        <end position="294"/>
    </location>
</feature>
<feature type="transmembrane region" description="Helical" evidence="14">
    <location>
        <begin position="41"/>
        <end position="60"/>
    </location>
</feature>
<proteinExistence type="inferred from homology"/>
<dbReference type="SUPFAM" id="SSF54631">
    <property type="entry name" value="CBS-domain pair"/>
    <property type="match status" value="1"/>
</dbReference>
<evidence type="ECO:0000256" key="10">
    <source>
        <dbReference type="ARBA" id="ARBA00022989"/>
    </source>
</evidence>
<dbReference type="PROSITE" id="PS51371">
    <property type="entry name" value="CBS"/>
    <property type="match status" value="2"/>
</dbReference>